<keyword evidence="1" id="KW-0732">Signal</keyword>
<keyword evidence="4" id="KW-1185">Reference proteome</keyword>
<evidence type="ECO:0000313" key="4">
    <source>
        <dbReference type="Proteomes" id="UP000000345"/>
    </source>
</evidence>
<sequence length="510" mass="55210">MNGAAFNSIIDNNMTDNNFGIYNYGVNNTITANRIANSICSNIYLTGSDNSIYGNYLINGLYSFVAGNRLNNTEIGNYWSYYSGNDTNGDGLGDVPTTHGDQRPLIVDLAVIDATVTPTNIQVILRNNGRANLTRIDPTGQFMVKINCDGNETVHYINALNYGETQTITRPVGLGPGIHVVNITIPYNGTTQLLEDKNIRDACISNNNRTVNRELIPATINYGNPTVTPLNGTEPLNVTVTVEITNIGDFSKDEIVLLVVDGAIVDQKTVEVAGQSTVTVTFSIPLHNGTHSVTVNNMTPVNVTVFKPLRVLSVDPANGTLSVSPTRKIAITFSENILNGTAYDKITVKTSSGVSKKIYKTITGNRLYITPVGGWSPGVRYIITVPRNSVKTVNGVTLTSDFSSSFTSAIAVTYIDPKYGATRVSRTKTIIITFSNSILAGPAYSKITVKTSTGRLKSISKRIIGNRLYIKPVGSWRARTKYIVTVPRTAVKTSTGNMMAADFKSVFTTI</sequence>
<name>D9PY99_METTM</name>
<dbReference type="EMBL" id="CP001710">
    <property type="protein sequence ID" value="ADL59197.1"/>
    <property type="molecule type" value="Genomic_DNA"/>
</dbReference>
<dbReference type="STRING" id="79929.MTBMA_c16180"/>
<evidence type="ECO:0000259" key="2">
    <source>
        <dbReference type="Pfam" id="PF13205"/>
    </source>
</evidence>
<dbReference type="Gene3D" id="2.60.40.3710">
    <property type="match status" value="2"/>
</dbReference>
<feature type="domain" description="SbsA Ig-like" evidence="2">
    <location>
        <begin position="308"/>
        <end position="407"/>
    </location>
</feature>
<reference key="1">
    <citation type="submission" date="2009-08" db="EMBL/GenBank/DDBJ databases">
        <title>The genome sequence of Methanothermobacter marburgensis.</title>
        <authorList>
            <person name="Kaster A."/>
            <person name="Seedorf H."/>
            <person name="Goenrich M."/>
            <person name="Wiezer A."/>
            <person name="Liesegang H."/>
            <person name="Thauer R."/>
            <person name="Gottschalk G."/>
        </authorList>
    </citation>
    <scope>NUCLEOTIDE SEQUENCE</scope>
    <source>
        <strain>Marburg</strain>
    </source>
</reference>
<feature type="domain" description="SbsA Ig-like" evidence="2">
    <location>
        <begin position="408"/>
        <end position="509"/>
    </location>
</feature>
<dbReference type="KEGG" id="mmg:MTBMA_c16180"/>
<dbReference type="AlphaFoldDB" id="D9PY99"/>
<dbReference type="HOGENOM" id="CLU_533845_0_0_2"/>
<dbReference type="InterPro" id="IPR032812">
    <property type="entry name" value="SbsA_Ig"/>
</dbReference>
<dbReference type="Proteomes" id="UP000000345">
    <property type="component" value="Chromosome"/>
</dbReference>
<evidence type="ECO:0000256" key="1">
    <source>
        <dbReference type="ARBA" id="ARBA00022729"/>
    </source>
</evidence>
<gene>
    <name evidence="3" type="ordered locus">MTBMA_c16180</name>
</gene>
<proteinExistence type="predicted"/>
<reference evidence="3 4" key="2">
    <citation type="journal article" date="2010" name="J. Bacteriol.">
        <title>Complete genome sequence of Methanothermobacter marburgensis, a methanoarchaeon model organism.</title>
        <authorList>
            <person name="Liesegang H."/>
            <person name="Kaster A.K."/>
            <person name="Wiezer A."/>
            <person name="Goenrich M."/>
            <person name="Wollherr A."/>
            <person name="Seedorf H."/>
            <person name="Gottschalk G."/>
            <person name="Thauer R.K."/>
        </authorList>
    </citation>
    <scope>NUCLEOTIDE SEQUENCE [LARGE SCALE GENOMIC DNA]</scope>
    <source>
        <strain evidence="4">ATCC BAA-927 / DSM 2133 / JCM 14651 / NBRC 100331 / OCM 82 / Marburg</strain>
    </source>
</reference>
<dbReference type="OrthoDB" id="101476at2157"/>
<organism evidence="3 4">
    <name type="scientific">Methanothermobacter marburgensis (strain ATCC BAA-927 / DSM 2133 / JCM 14651 / NBRC 100331 / OCM 82 / Marburg)</name>
    <name type="common">Methanobacterium thermoautotrophicum</name>
    <dbReference type="NCBI Taxonomy" id="79929"/>
    <lineage>
        <taxon>Archaea</taxon>
        <taxon>Methanobacteriati</taxon>
        <taxon>Methanobacteriota</taxon>
        <taxon>Methanomada group</taxon>
        <taxon>Methanobacteria</taxon>
        <taxon>Methanobacteriales</taxon>
        <taxon>Methanobacteriaceae</taxon>
        <taxon>Methanothermobacter</taxon>
    </lineage>
</organism>
<evidence type="ECO:0000313" key="3">
    <source>
        <dbReference type="EMBL" id="ADL59197.1"/>
    </source>
</evidence>
<dbReference type="Pfam" id="PF13205">
    <property type="entry name" value="Big_5"/>
    <property type="match status" value="2"/>
</dbReference>
<protein>
    <submittedName>
        <fullName evidence="3">Predicted cell surface glycoprotein</fullName>
    </submittedName>
</protein>
<accession>D9PY99</accession>
<dbReference type="PaxDb" id="79929-MTBMA_c16180"/>